<reference evidence="2" key="1">
    <citation type="journal article" date="2019" name="Nat. Commun.">
        <title>Expansion of phycobilisome linker gene families in mesophilic red algae.</title>
        <authorList>
            <person name="Lee J."/>
            <person name="Kim D."/>
            <person name="Bhattacharya D."/>
            <person name="Yoon H.S."/>
        </authorList>
    </citation>
    <scope>NUCLEOTIDE SEQUENCE [LARGE SCALE GENOMIC DNA]</scope>
    <source>
        <strain evidence="2">CCMP 1328</strain>
    </source>
</reference>
<keyword evidence="2" id="KW-1185">Reference proteome</keyword>
<organism evidence="1 2">
    <name type="scientific">Porphyridium purpureum</name>
    <name type="common">Red alga</name>
    <name type="synonym">Porphyridium cruentum</name>
    <dbReference type="NCBI Taxonomy" id="35688"/>
    <lineage>
        <taxon>Eukaryota</taxon>
        <taxon>Rhodophyta</taxon>
        <taxon>Bangiophyceae</taxon>
        <taxon>Porphyridiales</taxon>
        <taxon>Porphyridiaceae</taxon>
        <taxon>Porphyridium</taxon>
    </lineage>
</organism>
<dbReference type="AlphaFoldDB" id="A0A5J4Z5F8"/>
<dbReference type="EMBL" id="VRMN01000001">
    <property type="protein sequence ID" value="KAA8498224.1"/>
    <property type="molecule type" value="Genomic_DNA"/>
</dbReference>
<protein>
    <submittedName>
        <fullName evidence="1">Uncharacterized protein</fullName>
    </submittedName>
</protein>
<dbReference type="Proteomes" id="UP000324585">
    <property type="component" value="Unassembled WGS sequence"/>
</dbReference>
<comment type="caution">
    <text evidence="1">The sequence shown here is derived from an EMBL/GenBank/DDBJ whole genome shotgun (WGS) entry which is preliminary data.</text>
</comment>
<dbReference type="OrthoDB" id="529273at2759"/>
<evidence type="ECO:0000313" key="2">
    <source>
        <dbReference type="Proteomes" id="UP000324585"/>
    </source>
</evidence>
<sequence>MKPRPFLAWLHSQLTSKSSAPRATVIAAAVCVSLVVLSFLGVAFSVVLGAEKRDSKVSPELQPTKAARMLGVLEVSDHDFRDSTQYSPLVVSECVVHMPQHYAPCLASSMPFAVEFGEELMYPSFRIAVPNFADDHSRMRFFDRMRSENLVETASEPSVLRGVLNDHSVTVGERHARNFILRDVVVSAQGAQALRQQVCSAERIDLDVWPTYKNISESTMEISRAIIAADQVPLSLYNLLDQSTRVLEQVWHLISPSTHILVPSLIEKGSEADQLFQLLGIVAKPLSQDETARFHELLISCQESLIHPFLLIRLSERLGIWTKDQTPPQPKVVLYIDATSPDPGFAGSERVLIDVLAATLKGRGENERLVRWSDLTRKMTSLEDRIAFLRDQVSIIVGPSGDDMRFHRFARRSTLVIELMSEARISLRTWEEARILEQNFWLFALRTDANGRILLPETTLQSLSKIITEHLFQRSVAPSGASKFYDWHF</sequence>
<name>A0A5J4Z5F8_PORPP</name>
<evidence type="ECO:0000313" key="1">
    <source>
        <dbReference type="EMBL" id="KAA8498224.1"/>
    </source>
</evidence>
<proteinExistence type="predicted"/>
<accession>A0A5J4Z5F8</accession>
<gene>
    <name evidence="1" type="ORF">FVE85_5809</name>
</gene>